<comment type="caution">
    <text evidence="1">The sequence shown here is derived from an EMBL/GenBank/DDBJ whole genome shotgun (WGS) entry which is preliminary data.</text>
</comment>
<accession>X0YBT3</accession>
<feature type="non-terminal residue" evidence="1">
    <location>
        <position position="64"/>
    </location>
</feature>
<evidence type="ECO:0000313" key="1">
    <source>
        <dbReference type="EMBL" id="GAG53315.1"/>
    </source>
</evidence>
<name>X0YBT3_9ZZZZ</name>
<sequence>MVTVALVVAIAAPGALALFVAVTVLEVLETAVAAPVEAPEKVPLYRPSDAAAEPWVAPEVRLAN</sequence>
<gene>
    <name evidence="1" type="ORF">S01H1_77970</name>
</gene>
<reference evidence="1" key="1">
    <citation type="journal article" date="2014" name="Front. Microbiol.">
        <title>High frequency of phylogenetically diverse reductive dehalogenase-homologous genes in deep subseafloor sedimentary metagenomes.</title>
        <authorList>
            <person name="Kawai M."/>
            <person name="Futagami T."/>
            <person name="Toyoda A."/>
            <person name="Takaki Y."/>
            <person name="Nishi S."/>
            <person name="Hori S."/>
            <person name="Arai W."/>
            <person name="Tsubouchi T."/>
            <person name="Morono Y."/>
            <person name="Uchiyama I."/>
            <person name="Ito T."/>
            <person name="Fujiyama A."/>
            <person name="Inagaki F."/>
            <person name="Takami H."/>
        </authorList>
    </citation>
    <scope>NUCLEOTIDE SEQUENCE</scope>
    <source>
        <strain evidence="1">Expedition CK06-06</strain>
    </source>
</reference>
<proteinExistence type="predicted"/>
<protein>
    <submittedName>
        <fullName evidence="1">Uncharacterized protein</fullName>
    </submittedName>
</protein>
<dbReference type="EMBL" id="BARS01052443">
    <property type="protein sequence ID" value="GAG53315.1"/>
    <property type="molecule type" value="Genomic_DNA"/>
</dbReference>
<organism evidence="1">
    <name type="scientific">marine sediment metagenome</name>
    <dbReference type="NCBI Taxonomy" id="412755"/>
    <lineage>
        <taxon>unclassified sequences</taxon>
        <taxon>metagenomes</taxon>
        <taxon>ecological metagenomes</taxon>
    </lineage>
</organism>
<dbReference type="AlphaFoldDB" id="X0YBT3"/>